<dbReference type="AlphaFoldDB" id="A0A4P7VRW0"/>
<dbReference type="InterPro" id="IPR050177">
    <property type="entry name" value="Lipid_A_modif_metabolic_enz"/>
</dbReference>
<dbReference type="Proteomes" id="UP000297031">
    <property type="component" value="Chromosome"/>
</dbReference>
<dbReference type="OrthoDB" id="1490291at2"/>
<evidence type="ECO:0000313" key="2">
    <source>
        <dbReference type="EMBL" id="QCD37107.1"/>
    </source>
</evidence>
<keyword evidence="3" id="KW-1185">Reference proteome</keyword>
<reference evidence="2 3" key="1">
    <citation type="submission" date="2019-02" db="EMBL/GenBank/DDBJ databases">
        <title>Isolation and identification of novel species under the genus Muribaculum.</title>
        <authorList>
            <person name="Miyake S."/>
            <person name="Ding Y."/>
            <person name="Low A."/>
            <person name="Soh M."/>
            <person name="Seedorf H."/>
        </authorList>
    </citation>
    <scope>NUCLEOTIDE SEQUENCE [LARGE SCALE GENOMIC DNA]</scope>
    <source>
        <strain evidence="2 3">TLL-A4</strain>
    </source>
</reference>
<dbReference type="Pfam" id="PF01370">
    <property type="entry name" value="Epimerase"/>
    <property type="match status" value="1"/>
</dbReference>
<evidence type="ECO:0000313" key="3">
    <source>
        <dbReference type="Proteomes" id="UP000297031"/>
    </source>
</evidence>
<dbReference type="InterPro" id="IPR036291">
    <property type="entry name" value="NAD(P)-bd_dom_sf"/>
</dbReference>
<sequence>MMKRVLIIGAGGFIGGFIAAESLRRGYETWVAVRESTSRRFLDDPRLHFVVLDYDDPVQMQQALSDALPVGEKWDWIVYNLGATKVTNYFDFNRINYMYLKSVVETLKAIDKVPERFLYMSSLSALGPGDEKGYAPYTSRNIPNPNTRYGLSKVKSETFLAMTPDFPWIIFRPTGVYGPHERDYLMMIKSIDRHWDFGVGYRKQMLTFIYVSDLAAAVFDALQRGKTGKSYLISEPKAYTQSQFRRIVARELDKKWVIPVRLPLWAVKIASIVAEKYGVAKMKPSTLNSDKYKIMKQRNWNVDVSDAVADFGFNPQFDLERGIKATVEAYRKEQAEEKEANKKLKK</sequence>
<dbReference type="SUPFAM" id="SSF51735">
    <property type="entry name" value="NAD(P)-binding Rossmann-fold domains"/>
    <property type="match status" value="1"/>
</dbReference>
<dbReference type="InterPro" id="IPR001509">
    <property type="entry name" value="Epimerase_deHydtase"/>
</dbReference>
<accession>A0A4P7VRW0</accession>
<dbReference type="PANTHER" id="PTHR43245">
    <property type="entry name" value="BIFUNCTIONAL POLYMYXIN RESISTANCE PROTEIN ARNA"/>
    <property type="match status" value="1"/>
</dbReference>
<name>A0A4P7VRW0_9BACT</name>
<dbReference type="PANTHER" id="PTHR43245:SF58">
    <property type="entry name" value="BLL5923 PROTEIN"/>
    <property type="match status" value="1"/>
</dbReference>
<organism evidence="2 3">
    <name type="scientific">Muribaculum gordoncarteri</name>
    <dbReference type="NCBI Taxonomy" id="2530390"/>
    <lineage>
        <taxon>Bacteria</taxon>
        <taxon>Pseudomonadati</taxon>
        <taxon>Bacteroidota</taxon>
        <taxon>Bacteroidia</taxon>
        <taxon>Bacteroidales</taxon>
        <taxon>Muribaculaceae</taxon>
        <taxon>Muribaculum</taxon>
    </lineage>
</organism>
<evidence type="ECO:0000259" key="1">
    <source>
        <dbReference type="Pfam" id="PF01370"/>
    </source>
</evidence>
<dbReference type="EMBL" id="CP039393">
    <property type="protein sequence ID" value="QCD37107.1"/>
    <property type="molecule type" value="Genomic_DNA"/>
</dbReference>
<feature type="domain" description="NAD-dependent epimerase/dehydratase" evidence="1">
    <location>
        <begin position="5"/>
        <end position="233"/>
    </location>
</feature>
<protein>
    <submittedName>
        <fullName evidence="2">NAD(P)-dependent oxidoreductase</fullName>
    </submittedName>
</protein>
<gene>
    <name evidence="2" type="ORF">E7746_12455</name>
</gene>
<dbReference type="Gene3D" id="3.40.50.720">
    <property type="entry name" value="NAD(P)-binding Rossmann-like Domain"/>
    <property type="match status" value="1"/>
</dbReference>
<proteinExistence type="predicted"/>
<dbReference type="KEGG" id="mgod:E7746_12455"/>